<dbReference type="PRINTS" id="PR01217">
    <property type="entry name" value="PRICHEXTENSN"/>
</dbReference>
<dbReference type="PANTHER" id="PTHR10963">
    <property type="entry name" value="GLYCOSYL HYDROLASE-RELATED"/>
    <property type="match status" value="1"/>
</dbReference>
<dbReference type="InParanoid" id="A0A165F639"/>
<dbReference type="GO" id="GO:0004553">
    <property type="term" value="F:hydrolase activity, hydrolyzing O-glycosyl compounds"/>
    <property type="evidence" value="ECO:0007669"/>
    <property type="project" value="InterPro"/>
</dbReference>
<proteinExistence type="predicted"/>
<reference evidence="4 5" key="1">
    <citation type="journal article" date="2016" name="Mol. Biol. Evol.">
        <title>Comparative Genomics of Early-Diverging Mushroom-Forming Fungi Provides Insights into the Origins of Lignocellulose Decay Capabilities.</title>
        <authorList>
            <person name="Nagy L.G."/>
            <person name="Riley R."/>
            <person name="Tritt A."/>
            <person name="Adam C."/>
            <person name="Daum C."/>
            <person name="Floudas D."/>
            <person name="Sun H."/>
            <person name="Yadav J.S."/>
            <person name="Pangilinan J."/>
            <person name="Larsson K.H."/>
            <person name="Matsuura K."/>
            <person name="Barry K."/>
            <person name="Labutti K."/>
            <person name="Kuo R."/>
            <person name="Ohm R.A."/>
            <person name="Bhattacharya S.S."/>
            <person name="Shirouzu T."/>
            <person name="Yoshinaga Y."/>
            <person name="Martin F.M."/>
            <person name="Grigoriev I.V."/>
            <person name="Hibbett D.S."/>
        </authorList>
    </citation>
    <scope>NUCLEOTIDE SEQUENCE [LARGE SCALE GENOMIC DNA]</scope>
    <source>
        <strain evidence="4 5">HHB12029</strain>
    </source>
</reference>
<keyword evidence="2" id="KW-0732">Signal</keyword>
<name>A0A165F639_EXIGL</name>
<protein>
    <recommendedName>
        <fullName evidence="3">GH16 domain-containing protein</fullName>
    </recommendedName>
</protein>
<dbReference type="InterPro" id="IPR013320">
    <property type="entry name" value="ConA-like_dom_sf"/>
</dbReference>
<gene>
    <name evidence="4" type="ORF">EXIGLDRAFT_175817</name>
</gene>
<dbReference type="CDD" id="cd02181">
    <property type="entry name" value="GH16_fungal_Lam16A_glucanase"/>
    <property type="match status" value="1"/>
</dbReference>
<evidence type="ECO:0000256" key="2">
    <source>
        <dbReference type="SAM" id="SignalP"/>
    </source>
</evidence>
<sequence>MVQALKTIVLVAGMLGAVSASRTSPRNKMKVAKRSCSTLPPAPTSTEAPPPPPTTTEAPPPPPPSTTEAPPPPPTTTVAPPPPPPTTEAPPPPPPTTEAPPPAETPAPGGGGESAPPPAPAGKYNVQDKWIGDGFYGGFDFNTFDDPTHGRVNYVDQATAQSQNLSYTGPDSFVMRADSVNNVDPASRGRNSVRITSKNFYTTHVLVADIRHMPAGPSTWPALWEFGNNWPNEGELDIIEGANDVGPNLSSLHTSPGCTQPGPGARDMKGQPANLDCDANVAGNTGCGVNSDSPESFGSAFNGAGGGWYAVERTDNYMKVWFWGRNDGGVPQEVRDGVDGVNPDSWGQPTVLFTSDQCPLHDKFGPNQIVINLTLCGDWAGNTYPGGMGACVDFVNNNPGGFGEAFWDIARLQVYV</sequence>
<feature type="compositionally biased region" description="Pro residues" evidence="1">
    <location>
        <begin position="40"/>
        <end position="105"/>
    </location>
</feature>
<dbReference type="EMBL" id="KV426100">
    <property type="protein sequence ID" value="KZV88443.1"/>
    <property type="molecule type" value="Genomic_DNA"/>
</dbReference>
<dbReference type="PROSITE" id="PS51762">
    <property type="entry name" value="GH16_2"/>
    <property type="match status" value="1"/>
</dbReference>
<feature type="region of interest" description="Disordered" evidence="1">
    <location>
        <begin position="20"/>
        <end position="126"/>
    </location>
</feature>
<dbReference type="Proteomes" id="UP000077266">
    <property type="component" value="Unassembled WGS sequence"/>
</dbReference>
<feature type="domain" description="GH16" evidence="3">
    <location>
        <begin position="94"/>
        <end position="388"/>
    </location>
</feature>
<dbReference type="SUPFAM" id="SSF49899">
    <property type="entry name" value="Concanavalin A-like lectins/glucanases"/>
    <property type="match status" value="1"/>
</dbReference>
<dbReference type="SUPFAM" id="SSF101447">
    <property type="entry name" value="Formin homology 2 domain (FH2 domain)"/>
    <property type="match status" value="1"/>
</dbReference>
<evidence type="ECO:0000259" key="3">
    <source>
        <dbReference type="PROSITE" id="PS51762"/>
    </source>
</evidence>
<dbReference type="STRING" id="1314781.A0A165F639"/>
<dbReference type="Gene3D" id="2.60.120.200">
    <property type="match status" value="1"/>
</dbReference>
<feature type="chain" id="PRO_5007857576" description="GH16 domain-containing protein" evidence="2">
    <location>
        <begin position="21"/>
        <end position="416"/>
    </location>
</feature>
<dbReference type="AlphaFoldDB" id="A0A165F639"/>
<organism evidence="4 5">
    <name type="scientific">Exidia glandulosa HHB12029</name>
    <dbReference type="NCBI Taxonomy" id="1314781"/>
    <lineage>
        <taxon>Eukaryota</taxon>
        <taxon>Fungi</taxon>
        <taxon>Dikarya</taxon>
        <taxon>Basidiomycota</taxon>
        <taxon>Agaricomycotina</taxon>
        <taxon>Agaricomycetes</taxon>
        <taxon>Auriculariales</taxon>
        <taxon>Exidiaceae</taxon>
        <taxon>Exidia</taxon>
    </lineage>
</organism>
<accession>A0A165F639</accession>
<evidence type="ECO:0000256" key="1">
    <source>
        <dbReference type="SAM" id="MobiDB-lite"/>
    </source>
</evidence>
<dbReference type="InterPro" id="IPR000757">
    <property type="entry name" value="Beta-glucanase-like"/>
</dbReference>
<dbReference type="GO" id="GO:0009251">
    <property type="term" value="P:glucan catabolic process"/>
    <property type="evidence" value="ECO:0007669"/>
    <property type="project" value="TreeGrafter"/>
</dbReference>
<feature type="signal peptide" evidence="2">
    <location>
        <begin position="1"/>
        <end position="20"/>
    </location>
</feature>
<keyword evidence="5" id="KW-1185">Reference proteome</keyword>
<dbReference type="OrthoDB" id="192832at2759"/>
<evidence type="ECO:0000313" key="4">
    <source>
        <dbReference type="EMBL" id="KZV88443.1"/>
    </source>
</evidence>
<dbReference type="Pfam" id="PF26113">
    <property type="entry name" value="GH16_XgeA"/>
    <property type="match status" value="1"/>
</dbReference>
<dbReference type="PANTHER" id="PTHR10963:SF24">
    <property type="entry name" value="GLYCOSIDASE C21B10.07-RELATED"/>
    <property type="match status" value="1"/>
</dbReference>
<evidence type="ECO:0000313" key="5">
    <source>
        <dbReference type="Proteomes" id="UP000077266"/>
    </source>
</evidence>
<dbReference type="InterPro" id="IPR050546">
    <property type="entry name" value="Glycosyl_Hydrlase_16"/>
</dbReference>